<keyword evidence="1" id="KW-1133">Transmembrane helix</keyword>
<dbReference type="EMBL" id="BSEC01000001">
    <property type="protein sequence ID" value="GLI93834.1"/>
    <property type="molecule type" value="Genomic_DNA"/>
</dbReference>
<feature type="transmembrane region" description="Helical" evidence="1">
    <location>
        <begin position="44"/>
        <end position="64"/>
    </location>
</feature>
<accession>A0A9W6LSZ0</accession>
<proteinExistence type="predicted"/>
<reference evidence="2" key="1">
    <citation type="journal article" date="2023" name="Int. J. Syst. Evol. Microbiol.">
        <title>Methylocystis iwaonis sp. nov., a type II methane-oxidizing bacterium from surface soil of a rice paddy field in Japan, and emended description of the genus Methylocystis (ex Whittenbury et al. 1970) Bowman et al. 1993.</title>
        <authorList>
            <person name="Kaise H."/>
            <person name="Sawadogo J.B."/>
            <person name="Alam M.S."/>
            <person name="Ueno C."/>
            <person name="Dianou D."/>
            <person name="Shinjo R."/>
            <person name="Asakawa S."/>
        </authorList>
    </citation>
    <scope>NUCLEOTIDE SEQUENCE</scope>
    <source>
        <strain evidence="2">LMG27198</strain>
    </source>
</reference>
<dbReference type="AlphaFoldDB" id="A0A9W6LSZ0"/>
<keyword evidence="1" id="KW-0812">Transmembrane</keyword>
<organism evidence="2 3">
    <name type="scientific">Methylocystis echinoides</name>
    <dbReference type="NCBI Taxonomy" id="29468"/>
    <lineage>
        <taxon>Bacteria</taxon>
        <taxon>Pseudomonadati</taxon>
        <taxon>Pseudomonadota</taxon>
        <taxon>Alphaproteobacteria</taxon>
        <taxon>Hyphomicrobiales</taxon>
        <taxon>Methylocystaceae</taxon>
        <taxon>Methylocystis</taxon>
    </lineage>
</organism>
<keyword evidence="1" id="KW-0472">Membrane</keyword>
<dbReference type="RefSeq" id="WP_281803873.1">
    <property type="nucleotide sequence ID" value="NZ_BSEC01000001.1"/>
</dbReference>
<comment type="caution">
    <text evidence="2">The sequence shown here is derived from an EMBL/GenBank/DDBJ whole genome shotgun (WGS) entry which is preliminary data.</text>
</comment>
<sequence length="69" mass="7012">MPRAFLTFVGLITGYLNGAGLGAWLFSFSPIAAAQPDLELALMAALILGPAGALAGSMTARAGASQERF</sequence>
<evidence type="ECO:0000256" key="1">
    <source>
        <dbReference type="SAM" id="Phobius"/>
    </source>
</evidence>
<dbReference type="Proteomes" id="UP001144323">
    <property type="component" value="Unassembled WGS sequence"/>
</dbReference>
<name>A0A9W6LSZ0_9HYPH</name>
<evidence type="ECO:0000313" key="2">
    <source>
        <dbReference type="EMBL" id="GLI93834.1"/>
    </source>
</evidence>
<evidence type="ECO:0000313" key="3">
    <source>
        <dbReference type="Proteomes" id="UP001144323"/>
    </source>
</evidence>
<protein>
    <submittedName>
        <fullName evidence="2">Uncharacterized protein</fullName>
    </submittedName>
</protein>
<gene>
    <name evidence="2" type="ORF">LMG27198_28260</name>
</gene>
<keyword evidence="3" id="KW-1185">Reference proteome</keyword>